<evidence type="ECO:0000256" key="3">
    <source>
        <dbReference type="ARBA" id="ARBA00022475"/>
    </source>
</evidence>
<feature type="transmembrane region" description="Helical" evidence="7">
    <location>
        <begin position="294"/>
        <end position="314"/>
    </location>
</feature>
<evidence type="ECO:0000256" key="5">
    <source>
        <dbReference type="ARBA" id="ARBA00022989"/>
    </source>
</evidence>
<keyword evidence="5 7" id="KW-1133">Transmembrane helix</keyword>
<dbReference type="InterPro" id="IPR036259">
    <property type="entry name" value="MFS_trans_sf"/>
</dbReference>
<dbReference type="Proteomes" id="UP000315751">
    <property type="component" value="Unassembled WGS sequence"/>
</dbReference>
<feature type="transmembrane region" description="Helical" evidence="7">
    <location>
        <begin position="171"/>
        <end position="196"/>
    </location>
</feature>
<sequence length="438" mass="44248">MATDLTPPAALAAVSSGQSPPAAHPAAARPMAAHQAGWAQGVVLVLAGFLPILAIVSLTPAVPTILDHFRAVGQIGADASLLVTLLVTAPGLSIALLSPFAGMLVDRYGRRPLLVGAALLYGAVGVAPYFLDSLKAIIASRLALGVAEAAILTIVNTLIADYFTPVGRRRLLMLQGMAGPALASLVIAGSGALTVIGWNTSFLIYLSAIPIFLGMYAYIFEPVGDAPGAGSPAVGAVAPGTTAPSGRAPFPLKAVVIFGAATLFASSLYYVFIVQGGLAFREVGVADPAAAGRYISLASLAVPVGALIFGAVGARGTALQILMFLGMLGIGLTGIGLAHDPTTMVALLVIQQMGAGMTIPTLVAWAQSELPFEHRGRGMGVWSSCFFLGQFTSPFFVALAKGIAGTGTVQSAFVVMGGIALAGAAIAAILAFRAKSSA</sequence>
<keyword evidence="10" id="KW-1185">Reference proteome</keyword>
<evidence type="ECO:0000256" key="6">
    <source>
        <dbReference type="ARBA" id="ARBA00023136"/>
    </source>
</evidence>
<evidence type="ECO:0000256" key="2">
    <source>
        <dbReference type="ARBA" id="ARBA00022448"/>
    </source>
</evidence>
<feature type="transmembrane region" description="Helical" evidence="7">
    <location>
        <begin position="113"/>
        <end position="131"/>
    </location>
</feature>
<dbReference type="PROSITE" id="PS50850">
    <property type="entry name" value="MFS"/>
    <property type="match status" value="1"/>
</dbReference>
<dbReference type="PANTHER" id="PTHR23517">
    <property type="entry name" value="RESISTANCE PROTEIN MDTM, PUTATIVE-RELATED-RELATED"/>
    <property type="match status" value="1"/>
</dbReference>
<keyword evidence="3" id="KW-1003">Cell membrane</keyword>
<feature type="transmembrane region" description="Helical" evidence="7">
    <location>
        <begin position="344"/>
        <end position="366"/>
    </location>
</feature>
<feature type="transmembrane region" description="Helical" evidence="7">
    <location>
        <begin position="254"/>
        <end position="274"/>
    </location>
</feature>
<reference evidence="9 10" key="1">
    <citation type="submission" date="2019-06" db="EMBL/GenBank/DDBJ databases">
        <title>Genomic Encyclopedia of Type Strains, Phase IV (KMG-V): Genome sequencing to study the core and pangenomes of soil and plant-associated prokaryotes.</title>
        <authorList>
            <person name="Whitman W."/>
        </authorList>
    </citation>
    <scope>NUCLEOTIDE SEQUENCE [LARGE SCALE GENOMIC DNA]</scope>
    <source>
        <strain evidence="9 10">BR 11622</strain>
    </source>
</reference>
<feature type="transmembrane region" description="Helical" evidence="7">
    <location>
        <begin position="378"/>
        <end position="400"/>
    </location>
</feature>
<name>A0A560HHK0_9PROT</name>
<feature type="transmembrane region" description="Helical" evidence="7">
    <location>
        <begin position="38"/>
        <end position="59"/>
    </location>
</feature>
<dbReference type="AlphaFoldDB" id="A0A560HHK0"/>
<keyword evidence="6 7" id="KW-0472">Membrane</keyword>
<evidence type="ECO:0000259" key="8">
    <source>
        <dbReference type="PROSITE" id="PS50850"/>
    </source>
</evidence>
<comment type="subcellular location">
    <subcellularLocation>
        <location evidence="1">Cell membrane</location>
        <topology evidence="1">Multi-pass membrane protein</topology>
    </subcellularLocation>
</comment>
<feature type="transmembrane region" description="Helical" evidence="7">
    <location>
        <begin position="137"/>
        <end position="159"/>
    </location>
</feature>
<evidence type="ECO:0000313" key="9">
    <source>
        <dbReference type="EMBL" id="TWB45938.1"/>
    </source>
</evidence>
<dbReference type="InterPro" id="IPR050171">
    <property type="entry name" value="MFS_Transporters"/>
</dbReference>
<accession>A0A560HHK0</accession>
<keyword evidence="4 7" id="KW-0812">Transmembrane</keyword>
<dbReference type="EMBL" id="VITR01000001">
    <property type="protein sequence ID" value="TWB45938.1"/>
    <property type="molecule type" value="Genomic_DNA"/>
</dbReference>
<dbReference type="PANTHER" id="PTHR23517:SF3">
    <property type="entry name" value="INTEGRAL MEMBRANE TRANSPORT PROTEIN"/>
    <property type="match status" value="1"/>
</dbReference>
<dbReference type="SUPFAM" id="SSF103473">
    <property type="entry name" value="MFS general substrate transporter"/>
    <property type="match status" value="1"/>
</dbReference>
<proteinExistence type="predicted"/>
<dbReference type="CDD" id="cd17473">
    <property type="entry name" value="MFS_arabinose_efflux_permease_like"/>
    <property type="match status" value="1"/>
</dbReference>
<dbReference type="InterPro" id="IPR020846">
    <property type="entry name" value="MFS_dom"/>
</dbReference>
<dbReference type="Gene3D" id="1.20.1250.20">
    <property type="entry name" value="MFS general substrate transporter like domains"/>
    <property type="match status" value="2"/>
</dbReference>
<feature type="transmembrane region" description="Helical" evidence="7">
    <location>
        <begin position="202"/>
        <end position="220"/>
    </location>
</feature>
<organism evidence="9 10">
    <name type="scientific">Nitrospirillum amazonense</name>
    <dbReference type="NCBI Taxonomy" id="28077"/>
    <lineage>
        <taxon>Bacteria</taxon>
        <taxon>Pseudomonadati</taxon>
        <taxon>Pseudomonadota</taxon>
        <taxon>Alphaproteobacteria</taxon>
        <taxon>Rhodospirillales</taxon>
        <taxon>Azospirillaceae</taxon>
        <taxon>Nitrospirillum</taxon>
    </lineage>
</organism>
<dbReference type="RefSeq" id="WP_246130086.1">
    <property type="nucleotide sequence ID" value="NZ_VITR01000001.1"/>
</dbReference>
<dbReference type="PROSITE" id="PS00216">
    <property type="entry name" value="SUGAR_TRANSPORT_1"/>
    <property type="match status" value="1"/>
</dbReference>
<feature type="transmembrane region" description="Helical" evidence="7">
    <location>
        <begin position="321"/>
        <end position="338"/>
    </location>
</feature>
<dbReference type="Pfam" id="PF07690">
    <property type="entry name" value="MFS_1"/>
    <property type="match status" value="1"/>
</dbReference>
<evidence type="ECO:0000256" key="4">
    <source>
        <dbReference type="ARBA" id="ARBA00022692"/>
    </source>
</evidence>
<dbReference type="GO" id="GO:0022857">
    <property type="term" value="F:transmembrane transporter activity"/>
    <property type="evidence" value="ECO:0007669"/>
    <property type="project" value="InterPro"/>
</dbReference>
<dbReference type="InterPro" id="IPR011701">
    <property type="entry name" value="MFS"/>
</dbReference>
<feature type="transmembrane region" description="Helical" evidence="7">
    <location>
        <begin position="79"/>
        <end position="101"/>
    </location>
</feature>
<dbReference type="GO" id="GO:0005886">
    <property type="term" value="C:plasma membrane"/>
    <property type="evidence" value="ECO:0007669"/>
    <property type="project" value="UniProtKB-SubCell"/>
</dbReference>
<keyword evidence="2" id="KW-0813">Transport</keyword>
<evidence type="ECO:0000313" key="10">
    <source>
        <dbReference type="Proteomes" id="UP000315751"/>
    </source>
</evidence>
<comment type="caution">
    <text evidence="9">The sequence shown here is derived from an EMBL/GenBank/DDBJ whole genome shotgun (WGS) entry which is preliminary data.</text>
</comment>
<dbReference type="InterPro" id="IPR005829">
    <property type="entry name" value="Sugar_transporter_CS"/>
</dbReference>
<gene>
    <name evidence="9" type="ORF">FBZ90_101273</name>
</gene>
<feature type="transmembrane region" description="Helical" evidence="7">
    <location>
        <begin position="412"/>
        <end position="432"/>
    </location>
</feature>
<feature type="domain" description="Major facilitator superfamily (MFS) profile" evidence="8">
    <location>
        <begin position="40"/>
        <end position="435"/>
    </location>
</feature>
<protein>
    <submittedName>
        <fullName evidence="9">Putative MFS family arabinose efflux permease</fullName>
    </submittedName>
</protein>
<evidence type="ECO:0000256" key="1">
    <source>
        <dbReference type="ARBA" id="ARBA00004651"/>
    </source>
</evidence>
<evidence type="ECO:0000256" key="7">
    <source>
        <dbReference type="SAM" id="Phobius"/>
    </source>
</evidence>